<evidence type="ECO:0000313" key="3">
    <source>
        <dbReference type="EMBL" id="KAG2655159.1"/>
    </source>
</evidence>
<evidence type="ECO:0008006" key="5">
    <source>
        <dbReference type="Google" id="ProtNLM"/>
    </source>
</evidence>
<keyword evidence="2" id="KW-0472">Membrane</keyword>
<name>A0A8T0XIB1_PANVG</name>
<dbReference type="Proteomes" id="UP000823388">
    <property type="component" value="Chromosome 1N"/>
</dbReference>
<proteinExistence type="predicted"/>
<feature type="transmembrane region" description="Helical" evidence="2">
    <location>
        <begin position="37"/>
        <end position="57"/>
    </location>
</feature>
<dbReference type="PANTHER" id="PTHR11206">
    <property type="entry name" value="MULTIDRUG RESISTANCE PROTEIN"/>
    <property type="match status" value="1"/>
</dbReference>
<keyword evidence="2" id="KW-0812">Transmembrane</keyword>
<feature type="transmembrane region" description="Helical" evidence="2">
    <location>
        <begin position="64"/>
        <end position="84"/>
    </location>
</feature>
<keyword evidence="4" id="KW-1185">Reference proteome</keyword>
<evidence type="ECO:0000313" key="4">
    <source>
        <dbReference type="Proteomes" id="UP000823388"/>
    </source>
</evidence>
<comment type="caution">
    <text evidence="3">The sequence shown here is derived from an EMBL/GenBank/DDBJ whole genome shotgun (WGS) entry which is preliminary data.</text>
</comment>
<organism evidence="3 4">
    <name type="scientific">Panicum virgatum</name>
    <name type="common">Blackwell switchgrass</name>
    <dbReference type="NCBI Taxonomy" id="38727"/>
    <lineage>
        <taxon>Eukaryota</taxon>
        <taxon>Viridiplantae</taxon>
        <taxon>Streptophyta</taxon>
        <taxon>Embryophyta</taxon>
        <taxon>Tracheophyta</taxon>
        <taxon>Spermatophyta</taxon>
        <taxon>Magnoliopsida</taxon>
        <taxon>Liliopsida</taxon>
        <taxon>Poales</taxon>
        <taxon>Poaceae</taxon>
        <taxon>PACMAD clade</taxon>
        <taxon>Panicoideae</taxon>
        <taxon>Panicodae</taxon>
        <taxon>Paniceae</taxon>
        <taxon>Panicinae</taxon>
        <taxon>Panicum</taxon>
        <taxon>Panicum sect. Hiantes</taxon>
    </lineage>
</organism>
<gene>
    <name evidence="3" type="ORF">PVAP13_1NG548301</name>
</gene>
<feature type="region of interest" description="Disordered" evidence="1">
    <location>
        <begin position="105"/>
        <end position="132"/>
    </location>
</feature>
<dbReference type="EMBL" id="CM029038">
    <property type="protein sequence ID" value="KAG2655159.1"/>
    <property type="molecule type" value="Genomic_DNA"/>
</dbReference>
<sequence length="132" mass="13923">MQAAVGKVAYRLAVTMVLNSVQPVISGVAIGGGWQALVAYINLGCYYALGFCLGYLLRLGAQGIWAGMLCGTALQTLVLLAVIWNTDWEAEAAQAKERIIAWGGGSEEEVEQQQQGGLGTGTAGDLKESFRV</sequence>
<accession>A0A8T0XIB1</accession>
<evidence type="ECO:0000256" key="1">
    <source>
        <dbReference type="SAM" id="MobiDB-lite"/>
    </source>
</evidence>
<reference evidence="3" key="1">
    <citation type="submission" date="2020-05" db="EMBL/GenBank/DDBJ databases">
        <title>WGS assembly of Panicum virgatum.</title>
        <authorList>
            <person name="Lovell J.T."/>
            <person name="Jenkins J."/>
            <person name="Shu S."/>
            <person name="Juenger T.E."/>
            <person name="Schmutz J."/>
        </authorList>
    </citation>
    <scope>NUCLEOTIDE SEQUENCE</scope>
    <source>
        <strain evidence="3">AP13</strain>
    </source>
</reference>
<evidence type="ECO:0000256" key="2">
    <source>
        <dbReference type="SAM" id="Phobius"/>
    </source>
</evidence>
<protein>
    <recommendedName>
        <fullName evidence="5">Protein DETOXIFICATION</fullName>
    </recommendedName>
</protein>
<dbReference type="AlphaFoldDB" id="A0A8T0XIB1"/>
<keyword evidence="2" id="KW-1133">Transmembrane helix</keyword>
<feature type="transmembrane region" description="Helical" evidence="2">
    <location>
        <begin position="12"/>
        <end position="31"/>
    </location>
</feature>